<evidence type="ECO:0008006" key="5">
    <source>
        <dbReference type="Google" id="ProtNLM"/>
    </source>
</evidence>
<feature type="repeat" description="ANK" evidence="1">
    <location>
        <begin position="330"/>
        <end position="362"/>
    </location>
</feature>
<dbReference type="Gene3D" id="2.30.30.40">
    <property type="entry name" value="SH3 Domains"/>
    <property type="match status" value="1"/>
</dbReference>
<organism evidence="3 4">
    <name type="scientific">Undibacterium baiyunense</name>
    <dbReference type="NCBI Taxonomy" id="2828731"/>
    <lineage>
        <taxon>Bacteria</taxon>
        <taxon>Pseudomonadati</taxon>
        <taxon>Pseudomonadota</taxon>
        <taxon>Betaproteobacteria</taxon>
        <taxon>Burkholderiales</taxon>
        <taxon>Oxalobacteraceae</taxon>
        <taxon>Undibacterium</taxon>
    </lineage>
</organism>
<dbReference type="AlphaFoldDB" id="A0A941I4D2"/>
<evidence type="ECO:0000256" key="2">
    <source>
        <dbReference type="SAM" id="SignalP"/>
    </source>
</evidence>
<feature type="chain" id="PRO_5037302282" description="Ankyrin repeat-containing protein" evidence="2">
    <location>
        <begin position="27"/>
        <end position="561"/>
    </location>
</feature>
<dbReference type="Gene3D" id="1.25.40.20">
    <property type="entry name" value="Ankyrin repeat-containing domain"/>
    <property type="match status" value="1"/>
</dbReference>
<evidence type="ECO:0000313" key="3">
    <source>
        <dbReference type="EMBL" id="MBR7746854.1"/>
    </source>
</evidence>
<evidence type="ECO:0000313" key="4">
    <source>
        <dbReference type="Proteomes" id="UP000680158"/>
    </source>
</evidence>
<accession>A0A941I4D2</accession>
<reference evidence="3 4" key="1">
    <citation type="submission" date="2021-04" db="EMBL/GenBank/DDBJ databases">
        <title>novel species isolated from subtropical streams in China.</title>
        <authorList>
            <person name="Lu H."/>
        </authorList>
    </citation>
    <scope>NUCLEOTIDE SEQUENCE [LARGE SCALE GENOMIC DNA]</scope>
    <source>
        <strain evidence="3 4">BYS107W</strain>
    </source>
</reference>
<dbReference type="PROSITE" id="PS50088">
    <property type="entry name" value="ANK_REPEAT"/>
    <property type="match status" value="1"/>
</dbReference>
<dbReference type="EMBL" id="JAGSPM010000005">
    <property type="protein sequence ID" value="MBR7746854.1"/>
    <property type="molecule type" value="Genomic_DNA"/>
</dbReference>
<dbReference type="SUPFAM" id="SSF48403">
    <property type="entry name" value="Ankyrin repeat"/>
    <property type="match status" value="1"/>
</dbReference>
<dbReference type="InterPro" id="IPR036770">
    <property type="entry name" value="Ankyrin_rpt-contain_sf"/>
</dbReference>
<dbReference type="PROSITE" id="PS50297">
    <property type="entry name" value="ANK_REP_REGION"/>
    <property type="match status" value="1"/>
</dbReference>
<dbReference type="SMART" id="SM00248">
    <property type="entry name" value="ANK"/>
    <property type="match status" value="3"/>
</dbReference>
<protein>
    <recommendedName>
        <fullName evidence="5">Ankyrin repeat-containing protein</fullName>
    </recommendedName>
</protein>
<name>A0A941I4D2_9BURK</name>
<dbReference type="InterPro" id="IPR002110">
    <property type="entry name" value="Ankyrin_rpt"/>
</dbReference>
<keyword evidence="4" id="KW-1185">Reference proteome</keyword>
<comment type="caution">
    <text evidence="3">The sequence shown here is derived from an EMBL/GenBank/DDBJ whole genome shotgun (WGS) entry which is preliminary data.</text>
</comment>
<proteinExistence type="predicted"/>
<evidence type="ECO:0000256" key="1">
    <source>
        <dbReference type="PROSITE-ProRule" id="PRU00023"/>
    </source>
</evidence>
<dbReference type="Proteomes" id="UP000680158">
    <property type="component" value="Unassembled WGS sequence"/>
</dbReference>
<dbReference type="RefSeq" id="WP_212684157.1">
    <property type="nucleotide sequence ID" value="NZ_JAGSPM010000005.1"/>
</dbReference>
<keyword evidence="1" id="KW-0040">ANK repeat</keyword>
<feature type="signal peptide" evidence="2">
    <location>
        <begin position="1"/>
        <end position="26"/>
    </location>
</feature>
<keyword evidence="2" id="KW-0732">Signal</keyword>
<sequence>MKPFIKSLILSLSCIAIALASLSAHSSSWEETDGQFFINGDLAAVKRILSKEKYSGDQLSLAFNFAASSGNVALTQYLDSLGWIKACNKLRDCKPMQWASMNNPRPQMVEWLLSKGFKSDAESLEAAAVLNLPQDSTVANSFAVVKLHCNNDVNPLVNTSYHHEGKKIVQPSVLESLSARLNSPSQDQGYALLHARARAAEVITTSFMKAGLCKKGAKKSMWFDDYLNLVTASRAGDTDLSKANTYIAANISKEWRAIVENYLMNEAVAIQEATQRLSMLNAYKTASWLERCRQNQHCSVIDVAAESGADKATFDFLVKEGYPLDSPNGSGVTPLAYATANAQLGVVKNLCESGADFRKTTKMEVYDRSIMSIAHRAYSYTWCSALIDAPLPKSVKDDILNRCAYEGGSIGSPQTGVSIPECMPGKTCVGIAFPPKGNETQIRNLKALADIFDYYKSGQCKAPNKALSCNANTKPYAVLIADKVQLRSEADANSNKIDTLPFGTMFEVVDSNRPCETIATREGRWIKVKVYSIPLRSREEYINMQGWIFDSYVDYVPTLEP</sequence>
<gene>
    <name evidence="3" type="ORF">KDM92_09700</name>
</gene>